<reference evidence="2" key="1">
    <citation type="submission" date="2020-05" db="EMBL/GenBank/DDBJ databases">
        <title>Phylogenomic resolution of chytrid fungi.</title>
        <authorList>
            <person name="Stajich J.E."/>
            <person name="Amses K."/>
            <person name="Simmons R."/>
            <person name="Seto K."/>
            <person name="Myers J."/>
            <person name="Bonds A."/>
            <person name="Quandt C.A."/>
            <person name="Barry K."/>
            <person name="Liu P."/>
            <person name="Grigoriev I."/>
            <person name="Longcore J.E."/>
            <person name="James T.Y."/>
        </authorList>
    </citation>
    <scope>NUCLEOTIDE SEQUENCE</scope>
    <source>
        <strain evidence="2">JEL0476</strain>
    </source>
</reference>
<dbReference type="InterPro" id="IPR019333">
    <property type="entry name" value="INTS3_N"/>
</dbReference>
<name>A0AAD5XX69_9FUNG</name>
<dbReference type="GO" id="GO:0005737">
    <property type="term" value="C:cytoplasm"/>
    <property type="evidence" value="ECO:0007669"/>
    <property type="project" value="TreeGrafter"/>
</dbReference>
<organism evidence="2 3">
    <name type="scientific">Clydaea vesicula</name>
    <dbReference type="NCBI Taxonomy" id="447962"/>
    <lineage>
        <taxon>Eukaryota</taxon>
        <taxon>Fungi</taxon>
        <taxon>Fungi incertae sedis</taxon>
        <taxon>Chytridiomycota</taxon>
        <taxon>Chytridiomycota incertae sedis</taxon>
        <taxon>Chytridiomycetes</taxon>
        <taxon>Lobulomycetales</taxon>
        <taxon>Lobulomycetaceae</taxon>
        <taxon>Clydaea</taxon>
    </lineage>
</organism>
<sequence>MDFRSEEVVNLYEDHNLTAPDDLENKLSKSYKNIKSCIASTGEGTGSLNFNIEKLKTEAQSNYEQTVFGLTYLIFRKKTTNLHHQKIWQTLSLINKDNFSCFVKVYLNILGSVRFEKFSAKVNLFLCFKSLMATNTNGVNEVFFLVLRQLAGSNSSEENISWLTWILTTIELNQVWFSNLDLKLQSLALYTLLRFSLDLTVQVNLRKRLVTATVNILRGKFFDISMVIGRDLIRLLIEATDTNIPDLVKLLNDIIQKPNELDVRFQSIYQILAVPTPSDFFRSRLTPDMELKLMFILAQSKIFNYSKNFLWFQKQFLFQKEDEQLYSDLIRYILYCFHPSNSQLADKEAVPRYLLCWRFFNTMKHPPHKNLILNSLFFDWYFFEPRNENLMGLEPGILLIERFLKDIPNVSNLLIQTLKYNFDRYSKYFDKTYLLDNLNKSMKILIDSGVIRSLNSIYNHRNLHQASKECLFELFSQFLIDKNTLQFPQLNSPSKLEETSGKFQQRQKMLSISDLVNNDSRENIYDFKFVESTIKEIEDFKFSSSKINNKFEELFNLVNKNEDNHQNTMLFAAFV</sequence>
<dbReference type="AlphaFoldDB" id="A0AAD5XX69"/>
<protein>
    <submittedName>
        <fullName evidence="2">Integrator complex subunit 3</fullName>
    </submittedName>
</protein>
<dbReference type="Proteomes" id="UP001211065">
    <property type="component" value="Unassembled WGS sequence"/>
</dbReference>
<evidence type="ECO:0000259" key="1">
    <source>
        <dbReference type="Pfam" id="PF10189"/>
    </source>
</evidence>
<dbReference type="PANTHER" id="PTHR13587">
    <property type="entry name" value="INTEGRATOR COMPLEX SUBUNIT 3"/>
    <property type="match status" value="1"/>
</dbReference>
<keyword evidence="3" id="KW-1185">Reference proteome</keyword>
<accession>A0AAD5XX69</accession>
<dbReference type="Pfam" id="PF10189">
    <property type="entry name" value="Ints3_N"/>
    <property type="match status" value="1"/>
</dbReference>
<proteinExistence type="predicted"/>
<dbReference type="InterPro" id="IPR045334">
    <property type="entry name" value="INTS3"/>
</dbReference>
<gene>
    <name evidence="2" type="primary">INTS3</name>
    <name evidence="2" type="ORF">HK099_001206</name>
</gene>
<evidence type="ECO:0000313" key="2">
    <source>
        <dbReference type="EMBL" id="KAJ3223380.1"/>
    </source>
</evidence>
<comment type="caution">
    <text evidence="2">The sequence shown here is derived from an EMBL/GenBank/DDBJ whole genome shotgun (WGS) entry which is preliminary data.</text>
</comment>
<dbReference type="EMBL" id="JADGJW010000132">
    <property type="protein sequence ID" value="KAJ3223380.1"/>
    <property type="molecule type" value="Genomic_DNA"/>
</dbReference>
<evidence type="ECO:0000313" key="3">
    <source>
        <dbReference type="Proteomes" id="UP001211065"/>
    </source>
</evidence>
<feature type="domain" description="Integrator complex subunit 3 N-terminal" evidence="1">
    <location>
        <begin position="62"/>
        <end position="470"/>
    </location>
</feature>
<dbReference type="PANTHER" id="PTHR13587:SF7">
    <property type="entry name" value="INTEGRATOR COMPLEX SUBUNIT 3"/>
    <property type="match status" value="1"/>
</dbReference>